<dbReference type="EMBL" id="JACXYZ010000001">
    <property type="protein sequence ID" value="MBD3924209.1"/>
    <property type="molecule type" value="Genomic_DNA"/>
</dbReference>
<gene>
    <name evidence="4" type="ORF">IEZ26_06220</name>
</gene>
<dbReference type="Pfam" id="PF13407">
    <property type="entry name" value="Peripla_BP_4"/>
    <property type="match status" value="1"/>
</dbReference>
<evidence type="ECO:0000256" key="2">
    <source>
        <dbReference type="SAM" id="SignalP"/>
    </source>
</evidence>
<feature type="domain" description="Periplasmic binding protein" evidence="3">
    <location>
        <begin position="78"/>
        <end position="300"/>
    </location>
</feature>
<feature type="chain" id="PRO_5047485048" evidence="2">
    <location>
        <begin position="23"/>
        <end position="388"/>
    </location>
</feature>
<dbReference type="InterPro" id="IPR050555">
    <property type="entry name" value="Bact_Solute-Bind_Prot2"/>
</dbReference>
<evidence type="ECO:0000313" key="5">
    <source>
        <dbReference type="Proteomes" id="UP000618818"/>
    </source>
</evidence>
<accession>A0ABR8NBG5</accession>
<comment type="subcellular location">
    <subcellularLocation>
        <location evidence="1">Cell envelope</location>
    </subcellularLocation>
</comment>
<dbReference type="Gene3D" id="3.40.50.2300">
    <property type="match status" value="2"/>
</dbReference>
<sequence>MAPRSLKTVRTAGLFATALVLAACGSSSNGSGGGGGGSSQADNPANVADEVVGSQDQLVDVTSLCPDSPVTLGYADSNGGNSWRKIVKAEFEDEVAKCGDSIDVIYTDAQGDPEKLKSDLNGMIAKGVDGIALYNDPGPVTLPTVKQAMQRGIPVVLFGGELGGNPGVDYTADVTGYQSAPYVAGQDWATWMAEQLGGKGNVAFLGGPPGNGFSEKVADGILDVFKDHPEMTLLEGGSIDTGWDPAETQKVTAGLLSKYDEVDGIISDYGLGSIGAMRAFQAAGRPLVPWAVQDGNDVACTWKDLSKDNPDFALMTESSRTWISRLASHRLLAAVNRTELDEPTAMGYTVVEDSTKGGDLEPKCNPDLPPDAILSTTLSPDQLAALFS</sequence>
<dbReference type="InterPro" id="IPR025997">
    <property type="entry name" value="SBP_2_dom"/>
</dbReference>
<dbReference type="RefSeq" id="WP_191193997.1">
    <property type="nucleotide sequence ID" value="NZ_JACXYZ010000001.1"/>
</dbReference>
<keyword evidence="5" id="KW-1185">Reference proteome</keyword>
<protein>
    <submittedName>
        <fullName evidence="4">Substrate-binding domain-containing protein</fullName>
    </submittedName>
</protein>
<keyword evidence="2" id="KW-0732">Signal</keyword>
<dbReference type="SUPFAM" id="SSF53822">
    <property type="entry name" value="Periplasmic binding protein-like I"/>
    <property type="match status" value="1"/>
</dbReference>
<dbReference type="PANTHER" id="PTHR30036">
    <property type="entry name" value="D-XYLOSE-BINDING PERIPLASMIC PROTEIN"/>
    <property type="match status" value="1"/>
</dbReference>
<evidence type="ECO:0000313" key="4">
    <source>
        <dbReference type="EMBL" id="MBD3924209.1"/>
    </source>
</evidence>
<organism evidence="4 5">
    <name type="scientific">Nocardioides cavernae</name>
    <dbReference type="NCBI Taxonomy" id="1921566"/>
    <lineage>
        <taxon>Bacteria</taxon>
        <taxon>Bacillati</taxon>
        <taxon>Actinomycetota</taxon>
        <taxon>Actinomycetes</taxon>
        <taxon>Propionibacteriales</taxon>
        <taxon>Nocardioidaceae</taxon>
        <taxon>Nocardioides</taxon>
    </lineage>
</organism>
<feature type="signal peptide" evidence="2">
    <location>
        <begin position="1"/>
        <end position="22"/>
    </location>
</feature>
<proteinExistence type="predicted"/>
<reference evidence="4 5" key="1">
    <citation type="submission" date="2020-09" db="EMBL/GenBank/DDBJ databases">
        <title>novel species in genus Nocardioides.</title>
        <authorList>
            <person name="Zhang G."/>
        </authorList>
    </citation>
    <scope>NUCLEOTIDE SEQUENCE [LARGE SCALE GENOMIC DNA]</scope>
    <source>
        <strain evidence="4 5">KCTC 39551</strain>
    </source>
</reference>
<dbReference type="InterPro" id="IPR028082">
    <property type="entry name" value="Peripla_BP_I"/>
</dbReference>
<dbReference type="Proteomes" id="UP000618818">
    <property type="component" value="Unassembled WGS sequence"/>
</dbReference>
<comment type="caution">
    <text evidence="4">The sequence shown here is derived from an EMBL/GenBank/DDBJ whole genome shotgun (WGS) entry which is preliminary data.</text>
</comment>
<evidence type="ECO:0000256" key="1">
    <source>
        <dbReference type="ARBA" id="ARBA00004196"/>
    </source>
</evidence>
<name>A0ABR8NBG5_9ACTN</name>
<evidence type="ECO:0000259" key="3">
    <source>
        <dbReference type="Pfam" id="PF13407"/>
    </source>
</evidence>
<dbReference type="PROSITE" id="PS51257">
    <property type="entry name" value="PROKAR_LIPOPROTEIN"/>
    <property type="match status" value="1"/>
</dbReference>